<protein>
    <submittedName>
        <fullName evidence="11">ATP-dependent RNA helicase</fullName>
        <ecNumber evidence="11">3.6.4.13</ecNumber>
    </submittedName>
</protein>
<proteinExistence type="inferred from homology"/>
<dbReference type="AlphaFoldDB" id="A0A378JQ81"/>
<feature type="domain" description="DEAD-box RNA helicase Q" evidence="10">
    <location>
        <begin position="16"/>
        <end position="44"/>
    </location>
</feature>
<evidence type="ECO:0000259" key="9">
    <source>
        <dbReference type="PROSITE" id="PS51194"/>
    </source>
</evidence>
<keyword evidence="4 7" id="KW-0067">ATP-binding</keyword>
<dbReference type="InterPro" id="IPR001650">
    <property type="entry name" value="Helicase_C-like"/>
</dbReference>
<dbReference type="PROSITE" id="PS51195">
    <property type="entry name" value="Q_MOTIF"/>
    <property type="match status" value="1"/>
</dbReference>
<evidence type="ECO:0000313" key="11">
    <source>
        <dbReference type="EMBL" id="STX52329.1"/>
    </source>
</evidence>
<feature type="short sequence motif" description="Q motif" evidence="6">
    <location>
        <begin position="16"/>
        <end position="44"/>
    </location>
</feature>
<dbReference type="Proteomes" id="UP000254794">
    <property type="component" value="Unassembled WGS sequence"/>
</dbReference>
<evidence type="ECO:0000256" key="6">
    <source>
        <dbReference type="PROSITE-ProRule" id="PRU00552"/>
    </source>
</evidence>
<dbReference type="EC" id="3.6.4.13" evidence="11"/>
<dbReference type="Gene3D" id="3.40.50.300">
    <property type="entry name" value="P-loop containing nucleotide triphosphate hydrolases"/>
    <property type="match status" value="2"/>
</dbReference>
<comment type="similarity">
    <text evidence="5 7">Belongs to the DEAD box helicase family.</text>
</comment>
<dbReference type="OrthoDB" id="9805696at2"/>
<name>A0A378JQ81_9GAMM</name>
<dbReference type="InterPro" id="IPR027417">
    <property type="entry name" value="P-loop_NTPase"/>
</dbReference>
<dbReference type="SUPFAM" id="SSF52540">
    <property type="entry name" value="P-loop containing nucleoside triphosphate hydrolases"/>
    <property type="match status" value="1"/>
</dbReference>
<feature type="domain" description="Helicase C-terminal" evidence="9">
    <location>
        <begin position="228"/>
        <end position="391"/>
    </location>
</feature>
<gene>
    <name evidence="11" type="primary">dbpA</name>
    <name evidence="11" type="ORF">NCTC13316_02442</name>
</gene>
<dbReference type="InterPro" id="IPR014014">
    <property type="entry name" value="RNA_helicase_DEAD_Q_motif"/>
</dbReference>
<dbReference type="GO" id="GO:0016787">
    <property type="term" value="F:hydrolase activity"/>
    <property type="evidence" value="ECO:0007669"/>
    <property type="project" value="UniProtKB-KW"/>
</dbReference>
<dbReference type="GO" id="GO:0005829">
    <property type="term" value="C:cytosol"/>
    <property type="evidence" value="ECO:0007669"/>
    <property type="project" value="TreeGrafter"/>
</dbReference>
<dbReference type="GO" id="GO:0003676">
    <property type="term" value="F:nucleic acid binding"/>
    <property type="evidence" value="ECO:0007669"/>
    <property type="project" value="InterPro"/>
</dbReference>
<dbReference type="InterPro" id="IPR000629">
    <property type="entry name" value="RNA-helicase_DEAD-box_CS"/>
</dbReference>
<evidence type="ECO:0000256" key="1">
    <source>
        <dbReference type="ARBA" id="ARBA00022741"/>
    </source>
</evidence>
<dbReference type="RefSeq" id="WP_115331896.1">
    <property type="nucleotide sequence ID" value="NZ_CAAAHP010000005.1"/>
</dbReference>
<dbReference type="PANTHER" id="PTHR47959">
    <property type="entry name" value="ATP-DEPENDENT RNA HELICASE RHLE-RELATED"/>
    <property type="match status" value="1"/>
</dbReference>
<feature type="domain" description="Helicase ATP-binding" evidence="8">
    <location>
        <begin position="47"/>
        <end position="218"/>
    </location>
</feature>
<dbReference type="Pfam" id="PF00270">
    <property type="entry name" value="DEAD"/>
    <property type="match status" value="1"/>
</dbReference>
<dbReference type="GO" id="GO:0005524">
    <property type="term" value="F:ATP binding"/>
    <property type="evidence" value="ECO:0007669"/>
    <property type="project" value="UniProtKB-KW"/>
</dbReference>
<dbReference type="InterPro" id="IPR012677">
    <property type="entry name" value="Nucleotide-bd_a/b_plait_sf"/>
</dbReference>
<evidence type="ECO:0000256" key="2">
    <source>
        <dbReference type="ARBA" id="ARBA00022801"/>
    </source>
</evidence>
<dbReference type="InterPro" id="IPR005580">
    <property type="entry name" value="DbpA/CsdA_RNA-bd_dom"/>
</dbReference>
<keyword evidence="1 7" id="KW-0547">Nucleotide-binding</keyword>
<dbReference type="Gene3D" id="3.30.70.330">
    <property type="match status" value="1"/>
</dbReference>
<keyword evidence="12" id="KW-1185">Reference proteome</keyword>
<evidence type="ECO:0000256" key="4">
    <source>
        <dbReference type="ARBA" id="ARBA00022840"/>
    </source>
</evidence>
<dbReference type="Pfam" id="PF03880">
    <property type="entry name" value="DbpA"/>
    <property type="match status" value="1"/>
</dbReference>
<dbReference type="SMART" id="SM00490">
    <property type="entry name" value="HELICc"/>
    <property type="match status" value="1"/>
</dbReference>
<dbReference type="InterPro" id="IPR011545">
    <property type="entry name" value="DEAD/DEAH_box_helicase_dom"/>
</dbReference>
<dbReference type="EMBL" id="UGOD01000001">
    <property type="protein sequence ID" value="STX52329.1"/>
    <property type="molecule type" value="Genomic_DNA"/>
</dbReference>
<dbReference type="PROSITE" id="PS51194">
    <property type="entry name" value="HELICASE_CTER"/>
    <property type="match status" value="1"/>
</dbReference>
<evidence type="ECO:0000259" key="8">
    <source>
        <dbReference type="PROSITE" id="PS51192"/>
    </source>
</evidence>
<dbReference type="PANTHER" id="PTHR47959:SF1">
    <property type="entry name" value="ATP-DEPENDENT RNA HELICASE DBPA"/>
    <property type="match status" value="1"/>
</dbReference>
<dbReference type="InterPro" id="IPR014001">
    <property type="entry name" value="Helicase_ATP-bd"/>
</dbReference>
<dbReference type="PROSITE" id="PS00039">
    <property type="entry name" value="DEAD_ATP_HELICASE"/>
    <property type="match status" value="1"/>
</dbReference>
<dbReference type="Pfam" id="PF00271">
    <property type="entry name" value="Helicase_C"/>
    <property type="match status" value="1"/>
</dbReference>
<sequence length="473" mass="52457">MLPIKAQDKKEKTDELSFSLLPLRKELLTNLVSLNYKDMTAVQKQSLPVMLQGLDVITQAKTGSGKTAAFGLVLLNLLNINWYAIQSLVICPTRELAEQVTQALRKLARTLPNIKILNLSGGIPMTSQTESLKYGAHIVVGTPGRLQKHLTKGSLSLQNLKLLVLDEADRMLDMGFFNAIQQIISHTPLKRQTLLFSATYPPQIKELASKFLCNPQIIVIEEEKTDTTIEQCFFEVARQADKFSLLKTLLLHHQPSSTLIFCNTKEQTSELTSLLAKEGFYAMALHGDMDQSERDLTLIRFANYSCPILVATDVAARGLDIEELAAVINYDLAFEPEVHIHRIGRTGRAEKSGKAFSITTPADASRLLLIEEQLGFPLPWGDINKLNKKSESFNPPQMVTLSLTVGKKDKIRPSDIVGTLTKGAGLAYDSIGKINIATFNSYVAIVQEQADKVCHYLQTGKLKGRKVGVRKLK</sequence>
<evidence type="ECO:0000313" key="12">
    <source>
        <dbReference type="Proteomes" id="UP000254794"/>
    </source>
</evidence>
<dbReference type="SMART" id="SM00487">
    <property type="entry name" value="DEXDc"/>
    <property type="match status" value="1"/>
</dbReference>
<dbReference type="InterPro" id="IPR044742">
    <property type="entry name" value="DEAD/DEAH_RhlB"/>
</dbReference>
<keyword evidence="3 7" id="KW-0347">Helicase</keyword>
<evidence type="ECO:0000259" key="10">
    <source>
        <dbReference type="PROSITE" id="PS51195"/>
    </source>
</evidence>
<dbReference type="NCBIfam" id="NF008744">
    <property type="entry name" value="PRK11776.1"/>
    <property type="match status" value="1"/>
</dbReference>
<evidence type="ECO:0000256" key="5">
    <source>
        <dbReference type="ARBA" id="ARBA00038437"/>
    </source>
</evidence>
<dbReference type="PROSITE" id="PS51192">
    <property type="entry name" value="HELICASE_ATP_BIND_1"/>
    <property type="match status" value="1"/>
</dbReference>
<keyword evidence="2 7" id="KW-0378">Hydrolase</keyword>
<organism evidence="11 12">
    <name type="scientific">Legionella busanensis</name>
    <dbReference type="NCBI Taxonomy" id="190655"/>
    <lineage>
        <taxon>Bacteria</taxon>
        <taxon>Pseudomonadati</taxon>
        <taxon>Pseudomonadota</taxon>
        <taxon>Gammaproteobacteria</taxon>
        <taxon>Legionellales</taxon>
        <taxon>Legionellaceae</taxon>
        <taxon>Legionella</taxon>
    </lineage>
</organism>
<dbReference type="CDD" id="cd00268">
    <property type="entry name" value="DEADc"/>
    <property type="match status" value="1"/>
</dbReference>
<evidence type="ECO:0000256" key="3">
    <source>
        <dbReference type="ARBA" id="ARBA00022806"/>
    </source>
</evidence>
<evidence type="ECO:0000256" key="7">
    <source>
        <dbReference type="RuleBase" id="RU000492"/>
    </source>
</evidence>
<dbReference type="InterPro" id="IPR050079">
    <property type="entry name" value="DEAD_box_RNA_helicase"/>
</dbReference>
<accession>A0A378JQ81</accession>
<dbReference type="GO" id="GO:0003724">
    <property type="term" value="F:RNA helicase activity"/>
    <property type="evidence" value="ECO:0007669"/>
    <property type="project" value="UniProtKB-EC"/>
</dbReference>
<dbReference type="CDD" id="cd18787">
    <property type="entry name" value="SF2_C_DEAD"/>
    <property type="match status" value="1"/>
</dbReference>
<reference evidence="11 12" key="1">
    <citation type="submission" date="2018-06" db="EMBL/GenBank/DDBJ databases">
        <authorList>
            <consortium name="Pathogen Informatics"/>
            <person name="Doyle S."/>
        </authorList>
    </citation>
    <scope>NUCLEOTIDE SEQUENCE [LARGE SCALE GENOMIC DNA]</scope>
    <source>
        <strain evidence="11 12">NCTC13316</strain>
    </source>
</reference>